<evidence type="ECO:0000313" key="2">
    <source>
        <dbReference type="Proteomes" id="UP001358586"/>
    </source>
</evidence>
<dbReference type="Proteomes" id="UP001358586">
    <property type="component" value="Chromosome 3"/>
</dbReference>
<comment type="caution">
    <text evidence="1">The sequence shown here is derived from an EMBL/GenBank/DDBJ whole genome shotgun (WGS) entry which is preliminary data.</text>
</comment>
<evidence type="ECO:0000313" key="1">
    <source>
        <dbReference type="EMBL" id="KAK5839354.1"/>
    </source>
</evidence>
<gene>
    <name evidence="1" type="ORF">PVK06_008132</name>
</gene>
<protein>
    <submittedName>
        <fullName evidence="1">Uncharacterized protein</fullName>
    </submittedName>
</protein>
<sequence>MITNGTDDPLIGDAGIVRAVEENSRESTNSPVKELCQKKWKDHAAASGDMANIVTVLTVIPFASGSLVSPPPPRPPTGDMFVCYATLGGSMRFMSTGGETQALFPWCEHLSIQKFPYCHSEVRKYLRDCIPQEVKEHVFHIASSNFVKKPTLNELILSLQVALAEAGMVSVWIIKGIIEEKVKNVEFENFHLSTMEALETSQELHK</sequence>
<accession>A0ABR0QJE3</accession>
<proteinExistence type="predicted"/>
<dbReference type="EMBL" id="JARKNE010000003">
    <property type="protein sequence ID" value="KAK5839354.1"/>
    <property type="molecule type" value="Genomic_DNA"/>
</dbReference>
<name>A0ABR0QJE3_GOSAR</name>
<organism evidence="1 2">
    <name type="scientific">Gossypium arboreum</name>
    <name type="common">Tree cotton</name>
    <name type="synonym">Gossypium nanking</name>
    <dbReference type="NCBI Taxonomy" id="29729"/>
    <lineage>
        <taxon>Eukaryota</taxon>
        <taxon>Viridiplantae</taxon>
        <taxon>Streptophyta</taxon>
        <taxon>Embryophyta</taxon>
        <taxon>Tracheophyta</taxon>
        <taxon>Spermatophyta</taxon>
        <taxon>Magnoliopsida</taxon>
        <taxon>eudicotyledons</taxon>
        <taxon>Gunneridae</taxon>
        <taxon>Pentapetalae</taxon>
        <taxon>rosids</taxon>
        <taxon>malvids</taxon>
        <taxon>Malvales</taxon>
        <taxon>Malvaceae</taxon>
        <taxon>Malvoideae</taxon>
        <taxon>Gossypium</taxon>
    </lineage>
</organism>
<keyword evidence="2" id="KW-1185">Reference proteome</keyword>
<reference evidence="1 2" key="1">
    <citation type="submission" date="2023-03" db="EMBL/GenBank/DDBJ databases">
        <title>WGS of Gossypium arboreum.</title>
        <authorList>
            <person name="Yu D."/>
        </authorList>
    </citation>
    <scope>NUCLEOTIDE SEQUENCE [LARGE SCALE GENOMIC DNA]</scope>
    <source>
        <tissue evidence="1">Leaf</tissue>
    </source>
</reference>